<gene>
    <name evidence="2" type="ORF">GG681_01170</name>
</gene>
<proteinExistence type="predicted"/>
<keyword evidence="2" id="KW-0808">Transferase</keyword>
<dbReference type="EMBL" id="WIXK01000001">
    <property type="protein sequence ID" value="MQY41239.1"/>
    <property type="molecule type" value="Genomic_DNA"/>
</dbReference>
<dbReference type="InterPro" id="IPR000182">
    <property type="entry name" value="GNAT_dom"/>
</dbReference>
<protein>
    <submittedName>
        <fullName evidence="2">GNAT family N-acetyltransferase</fullName>
    </submittedName>
</protein>
<name>A0A844AJZ8_9RHOB</name>
<keyword evidence="3" id="KW-1185">Reference proteome</keyword>
<accession>A0A844AJZ8</accession>
<comment type="caution">
    <text evidence="2">The sequence shown here is derived from an EMBL/GenBank/DDBJ whole genome shotgun (WGS) entry which is preliminary data.</text>
</comment>
<dbReference type="PROSITE" id="PS51186">
    <property type="entry name" value="GNAT"/>
    <property type="match status" value="1"/>
</dbReference>
<feature type="domain" description="N-acetyltransferase" evidence="1">
    <location>
        <begin position="3"/>
        <end position="148"/>
    </location>
</feature>
<dbReference type="SUPFAM" id="SSF55729">
    <property type="entry name" value="Acyl-CoA N-acyltransferases (Nat)"/>
    <property type="match status" value="1"/>
</dbReference>
<dbReference type="Pfam" id="PF00583">
    <property type="entry name" value="Acetyltransf_1"/>
    <property type="match status" value="1"/>
</dbReference>
<reference evidence="2 3" key="1">
    <citation type="submission" date="2019-10" db="EMBL/GenBank/DDBJ databases">
        <title>Epibacterium sp. nov., isolated from seawater.</title>
        <authorList>
            <person name="Zhang X."/>
            <person name="Li N."/>
        </authorList>
    </citation>
    <scope>NUCLEOTIDE SEQUENCE [LARGE SCALE GENOMIC DNA]</scope>
    <source>
        <strain evidence="2 3">SM1969</strain>
    </source>
</reference>
<evidence type="ECO:0000259" key="1">
    <source>
        <dbReference type="PROSITE" id="PS51186"/>
    </source>
</evidence>
<dbReference type="Gene3D" id="3.40.630.30">
    <property type="match status" value="1"/>
</dbReference>
<evidence type="ECO:0000313" key="2">
    <source>
        <dbReference type="EMBL" id="MQY41239.1"/>
    </source>
</evidence>
<organism evidence="2 3">
    <name type="scientific">Tritonibacter aquimaris</name>
    <dbReference type="NCBI Taxonomy" id="2663379"/>
    <lineage>
        <taxon>Bacteria</taxon>
        <taxon>Pseudomonadati</taxon>
        <taxon>Pseudomonadota</taxon>
        <taxon>Alphaproteobacteria</taxon>
        <taxon>Rhodobacterales</taxon>
        <taxon>Paracoccaceae</taxon>
        <taxon>Tritonibacter</taxon>
    </lineage>
</organism>
<dbReference type="Proteomes" id="UP000436694">
    <property type="component" value="Unassembled WGS sequence"/>
</dbReference>
<dbReference type="GO" id="GO:0016747">
    <property type="term" value="F:acyltransferase activity, transferring groups other than amino-acyl groups"/>
    <property type="evidence" value="ECO:0007669"/>
    <property type="project" value="InterPro"/>
</dbReference>
<dbReference type="InterPro" id="IPR016181">
    <property type="entry name" value="Acyl_CoA_acyltransferase"/>
</dbReference>
<dbReference type="RefSeq" id="WP_153544245.1">
    <property type="nucleotide sequence ID" value="NZ_WIXK01000001.1"/>
</dbReference>
<sequence>MSAALQLAKPEHLEKLAALAAAFREERGEEVHEDGLNAALMPLLDGNPYGAAYLIGPARAAIGYLVLGFTWDMERGGLQGLLQEIYIRPPVRGRGIATEALLQLIKTMSGAGLLDIQVKLADEGAAGLFQRVRFAPVETPISLIRPLV</sequence>
<evidence type="ECO:0000313" key="3">
    <source>
        <dbReference type="Proteomes" id="UP000436694"/>
    </source>
</evidence>
<dbReference type="AlphaFoldDB" id="A0A844AJZ8"/>